<evidence type="ECO:0000256" key="1">
    <source>
        <dbReference type="SAM" id="Phobius"/>
    </source>
</evidence>
<protein>
    <submittedName>
        <fullName evidence="2">DUF2975 domain-containing protein</fullName>
    </submittedName>
</protein>
<feature type="transmembrane region" description="Helical" evidence="1">
    <location>
        <begin position="130"/>
        <end position="153"/>
    </location>
</feature>
<reference evidence="2 3" key="1">
    <citation type="submission" date="2021-07" db="EMBL/GenBank/DDBJ databases">
        <title>Flavobacterium WSW3-B6 sp.nov, isolated from seaweed.</title>
        <authorList>
            <person name="Muhammad N."/>
            <person name="Ho H."/>
            <person name="Lee Y.-J."/>
            <person name="Nguyen T."/>
            <person name="Ho J."/>
            <person name="Kim S.-G."/>
        </authorList>
    </citation>
    <scope>NUCLEOTIDE SEQUENCE [LARGE SCALE GENOMIC DNA]</scope>
    <source>
        <strain evidence="2 3">WSW3-B6</strain>
    </source>
</reference>
<keyword evidence="1" id="KW-0472">Membrane</keyword>
<evidence type="ECO:0000313" key="3">
    <source>
        <dbReference type="Proteomes" id="UP000825381"/>
    </source>
</evidence>
<name>A0ABX8VEY6_9FLAO</name>
<keyword evidence="3" id="KW-1185">Reference proteome</keyword>
<evidence type="ECO:0000313" key="2">
    <source>
        <dbReference type="EMBL" id="QYJ69176.1"/>
    </source>
</evidence>
<keyword evidence="1" id="KW-0812">Transmembrane</keyword>
<accession>A0ABX8VEY6</accession>
<dbReference type="RefSeq" id="WP_220641511.1">
    <property type="nucleotide sequence ID" value="NZ_CP080429.1"/>
</dbReference>
<dbReference type="Pfam" id="PF11188">
    <property type="entry name" value="DUF2975"/>
    <property type="match status" value="1"/>
</dbReference>
<proteinExistence type="predicted"/>
<feature type="transmembrane region" description="Helical" evidence="1">
    <location>
        <begin position="106"/>
        <end position="124"/>
    </location>
</feature>
<feature type="transmembrane region" description="Helical" evidence="1">
    <location>
        <begin position="12"/>
        <end position="36"/>
    </location>
</feature>
<dbReference type="Proteomes" id="UP000825381">
    <property type="component" value="Chromosome"/>
</dbReference>
<feature type="transmembrane region" description="Helical" evidence="1">
    <location>
        <begin position="56"/>
        <end position="79"/>
    </location>
</feature>
<sequence length="170" mass="19250">MRRLSLLKTVTDILFILTMIGAIFGLPLIIMVFLFPDSIPFKLDADSELLQGKEQWEIIILLLLLYVGALFFVYALYLFRKTLDLFRKRIIFDDRVIKNFDQTGKAILIGYSIIAASIVLAWITSPSHDITIGIAFNNSLLTIGLGLFFIVLAEVFQTAKGMKEENELTV</sequence>
<gene>
    <name evidence="2" type="ORF">K1I41_04600</name>
</gene>
<keyword evidence="1" id="KW-1133">Transmembrane helix</keyword>
<dbReference type="InterPro" id="IPR021354">
    <property type="entry name" value="DUF2975"/>
</dbReference>
<organism evidence="2 3">
    <name type="scientific">Flavobacterium litorale</name>
    <dbReference type="NCBI Taxonomy" id="2856519"/>
    <lineage>
        <taxon>Bacteria</taxon>
        <taxon>Pseudomonadati</taxon>
        <taxon>Bacteroidota</taxon>
        <taxon>Flavobacteriia</taxon>
        <taxon>Flavobacteriales</taxon>
        <taxon>Flavobacteriaceae</taxon>
        <taxon>Flavobacterium</taxon>
    </lineage>
</organism>
<dbReference type="EMBL" id="CP080429">
    <property type="protein sequence ID" value="QYJ69176.1"/>
    <property type="molecule type" value="Genomic_DNA"/>
</dbReference>